<sequence>MGLRFTVLASGSTGNATVVSTDAATVLVDVGLSGKKIEELMKERDVTGRDLDAIFVTHEHSDHIKGLGAFARKYELPIYANEKTWAAMQRHVGELPDAQRKIMPADSATEIADLRIESYAISHDAAEPVGYCFYAGGTKLSLATDLGYVSDKVMRQLQESDVMVLESNHDVNMLRMGRYPWNIKRRILGDEGHLSNEAAGDALCKLLTGRLKRVYLGHLSQEHNQMDLAKLTVNTVLEDNGIFYQKHELVLCDTYYDRPTLWDTVKLAN</sequence>
<comment type="catalytic activity">
    <reaction evidence="1">
        <text>3',5'-cyclic CMP + H2O = CMP + H(+)</text>
        <dbReference type="Rhea" id="RHEA:72675"/>
        <dbReference type="ChEBI" id="CHEBI:15377"/>
        <dbReference type="ChEBI" id="CHEBI:15378"/>
        <dbReference type="ChEBI" id="CHEBI:58003"/>
        <dbReference type="ChEBI" id="CHEBI:60377"/>
    </reaction>
    <physiologicalReaction direction="left-to-right" evidence="1">
        <dbReference type="Rhea" id="RHEA:72676"/>
    </physiologicalReaction>
</comment>
<dbReference type="InterPro" id="IPR052533">
    <property type="entry name" value="WalJ/YycJ-like"/>
</dbReference>
<dbReference type="Gene3D" id="3.60.15.10">
    <property type="entry name" value="Ribonuclease Z/Hydroxyacylglutathione hydrolase-like"/>
    <property type="match status" value="1"/>
</dbReference>
<accession>A0ABW0QXP4</accession>
<reference evidence="6" key="1">
    <citation type="journal article" date="2019" name="Int. J. Syst. Evol. Microbiol.">
        <title>The Global Catalogue of Microorganisms (GCM) 10K type strain sequencing project: providing services to taxonomists for standard genome sequencing and annotation.</title>
        <authorList>
            <consortium name="The Broad Institute Genomics Platform"/>
            <consortium name="The Broad Institute Genome Sequencing Center for Infectious Disease"/>
            <person name="Wu L."/>
            <person name="Ma J."/>
        </authorList>
    </citation>
    <scope>NUCLEOTIDE SEQUENCE [LARGE SCALE GENOMIC DNA]</scope>
    <source>
        <strain evidence="6">CGMCC 1.18578</strain>
    </source>
</reference>
<dbReference type="SUPFAM" id="SSF56281">
    <property type="entry name" value="Metallo-hydrolase/oxidoreductase"/>
    <property type="match status" value="1"/>
</dbReference>
<feature type="domain" description="Metallo-beta-lactamase" evidence="4">
    <location>
        <begin position="13"/>
        <end position="218"/>
    </location>
</feature>
<dbReference type="SMART" id="SM00849">
    <property type="entry name" value="Lactamase_B"/>
    <property type="match status" value="1"/>
</dbReference>
<dbReference type="PANTHER" id="PTHR47619:SF1">
    <property type="entry name" value="EXODEOXYRIBONUCLEASE WALJ"/>
    <property type="match status" value="1"/>
</dbReference>
<dbReference type="InterPro" id="IPR001279">
    <property type="entry name" value="Metallo-B-lactamas"/>
</dbReference>
<dbReference type="RefSeq" id="WP_378111444.1">
    <property type="nucleotide sequence ID" value="NZ_JBHSNC010000025.1"/>
</dbReference>
<protein>
    <submittedName>
        <fullName evidence="5">MBL fold metallo-hydrolase</fullName>
    </submittedName>
</protein>
<evidence type="ECO:0000259" key="4">
    <source>
        <dbReference type="SMART" id="SM00849"/>
    </source>
</evidence>
<comment type="caution">
    <text evidence="5">The sequence shown here is derived from an EMBL/GenBank/DDBJ whole genome shotgun (WGS) entry which is preliminary data.</text>
</comment>
<evidence type="ECO:0000313" key="5">
    <source>
        <dbReference type="EMBL" id="MFC5529560.1"/>
    </source>
</evidence>
<dbReference type="EMBL" id="JBHSNC010000025">
    <property type="protein sequence ID" value="MFC5529560.1"/>
    <property type="molecule type" value="Genomic_DNA"/>
</dbReference>
<organism evidence="5 6">
    <name type="scientific">Cohnella yongneupensis</name>
    <dbReference type="NCBI Taxonomy" id="425006"/>
    <lineage>
        <taxon>Bacteria</taxon>
        <taxon>Bacillati</taxon>
        <taxon>Bacillota</taxon>
        <taxon>Bacilli</taxon>
        <taxon>Bacillales</taxon>
        <taxon>Paenibacillaceae</taxon>
        <taxon>Cohnella</taxon>
    </lineage>
</organism>
<comment type="catalytic activity">
    <reaction evidence="3">
        <text>3',5'-cyclic UMP + H2O = UMP + H(+)</text>
        <dbReference type="Rhea" id="RHEA:70575"/>
        <dbReference type="ChEBI" id="CHEBI:15377"/>
        <dbReference type="ChEBI" id="CHEBI:15378"/>
        <dbReference type="ChEBI" id="CHEBI:57865"/>
        <dbReference type="ChEBI" id="CHEBI:184387"/>
    </reaction>
    <physiologicalReaction direction="left-to-right" evidence="3">
        <dbReference type="Rhea" id="RHEA:70576"/>
    </physiologicalReaction>
</comment>
<evidence type="ECO:0000313" key="6">
    <source>
        <dbReference type="Proteomes" id="UP001596108"/>
    </source>
</evidence>
<evidence type="ECO:0000256" key="1">
    <source>
        <dbReference type="ARBA" id="ARBA00034221"/>
    </source>
</evidence>
<dbReference type="Proteomes" id="UP001596108">
    <property type="component" value="Unassembled WGS sequence"/>
</dbReference>
<keyword evidence="6" id="KW-1185">Reference proteome</keyword>
<dbReference type="PANTHER" id="PTHR47619">
    <property type="entry name" value="METALLO-HYDROLASE YYCJ-RELATED"/>
    <property type="match status" value="1"/>
</dbReference>
<evidence type="ECO:0000256" key="2">
    <source>
        <dbReference type="ARBA" id="ARBA00034301"/>
    </source>
</evidence>
<proteinExistence type="predicted"/>
<name>A0ABW0QXP4_9BACL</name>
<dbReference type="Pfam" id="PF12706">
    <property type="entry name" value="Lactamase_B_2"/>
    <property type="match status" value="1"/>
</dbReference>
<comment type="function">
    <text evidence="2">Counteracts the endogenous Pycsar antiviral defense system. Phosphodiesterase that enables metal-dependent hydrolysis of host cyclic nucleotide Pycsar defense signals such as cCMP and cUMP.</text>
</comment>
<gene>
    <name evidence="5" type="ORF">ACFPQ4_08870</name>
</gene>
<evidence type="ECO:0000256" key="3">
    <source>
        <dbReference type="ARBA" id="ARBA00048505"/>
    </source>
</evidence>
<dbReference type="InterPro" id="IPR036866">
    <property type="entry name" value="RibonucZ/Hydroxyglut_hydro"/>
</dbReference>